<dbReference type="OrthoDB" id="10069600at2759"/>
<evidence type="ECO:0000256" key="3">
    <source>
        <dbReference type="ARBA" id="ARBA00022737"/>
    </source>
</evidence>
<dbReference type="SUPFAM" id="SSF57667">
    <property type="entry name" value="beta-beta-alpha zinc fingers"/>
    <property type="match status" value="2"/>
</dbReference>
<comment type="subcellular location">
    <subcellularLocation>
        <location evidence="1">Nucleus</location>
    </subcellularLocation>
</comment>
<proteinExistence type="predicted"/>
<feature type="region of interest" description="Disordered" evidence="8">
    <location>
        <begin position="398"/>
        <end position="419"/>
    </location>
</feature>
<protein>
    <submittedName>
        <fullName evidence="10">Zinc finger protein 883-like</fullName>
    </submittedName>
</protein>
<keyword evidence="5" id="KW-0862">Zinc</keyword>
<dbReference type="Proteomes" id="UP000472264">
    <property type="component" value="Chromosome 6"/>
</dbReference>
<evidence type="ECO:0000256" key="5">
    <source>
        <dbReference type="ARBA" id="ARBA00022833"/>
    </source>
</evidence>
<evidence type="ECO:0000256" key="2">
    <source>
        <dbReference type="ARBA" id="ARBA00022723"/>
    </source>
</evidence>
<keyword evidence="11" id="KW-1185">Reference proteome</keyword>
<dbReference type="Ensembl" id="ENSENLT00000002680.1">
    <property type="protein sequence ID" value="ENSENLP00000002502.1"/>
    <property type="gene ID" value="ENSENLG00000001274.1"/>
</dbReference>
<keyword evidence="4 7" id="KW-0863">Zinc-finger</keyword>
<feature type="domain" description="C2H2-type" evidence="9">
    <location>
        <begin position="453"/>
        <end position="480"/>
    </location>
</feature>
<feature type="domain" description="C2H2-type" evidence="9">
    <location>
        <begin position="508"/>
        <end position="535"/>
    </location>
</feature>
<dbReference type="OMA" id="WELNKHA"/>
<feature type="region of interest" description="Disordered" evidence="8">
    <location>
        <begin position="144"/>
        <end position="230"/>
    </location>
</feature>
<dbReference type="GO" id="GO:0000977">
    <property type="term" value="F:RNA polymerase II transcription regulatory region sequence-specific DNA binding"/>
    <property type="evidence" value="ECO:0007669"/>
    <property type="project" value="TreeGrafter"/>
</dbReference>
<dbReference type="Gene3D" id="3.30.160.60">
    <property type="entry name" value="Classic Zinc Finger"/>
    <property type="match status" value="2"/>
</dbReference>
<organism evidence="10 11">
    <name type="scientific">Echeneis naucrates</name>
    <name type="common">Live sharksucker</name>
    <dbReference type="NCBI Taxonomy" id="173247"/>
    <lineage>
        <taxon>Eukaryota</taxon>
        <taxon>Metazoa</taxon>
        <taxon>Chordata</taxon>
        <taxon>Craniata</taxon>
        <taxon>Vertebrata</taxon>
        <taxon>Euteleostomi</taxon>
        <taxon>Actinopterygii</taxon>
        <taxon>Neopterygii</taxon>
        <taxon>Teleostei</taxon>
        <taxon>Neoteleostei</taxon>
        <taxon>Acanthomorphata</taxon>
        <taxon>Carangaria</taxon>
        <taxon>Carangiformes</taxon>
        <taxon>Echeneidae</taxon>
        <taxon>Echeneis</taxon>
    </lineage>
</organism>
<dbReference type="GO" id="GO:0008270">
    <property type="term" value="F:zinc ion binding"/>
    <property type="evidence" value="ECO:0007669"/>
    <property type="project" value="UniProtKB-KW"/>
</dbReference>
<keyword evidence="2" id="KW-0479">Metal-binding</keyword>
<dbReference type="PANTHER" id="PTHR24381">
    <property type="entry name" value="ZINC FINGER PROTEIN"/>
    <property type="match status" value="1"/>
</dbReference>
<dbReference type="PANTHER" id="PTHR24381:SF393">
    <property type="entry name" value="CHROMATIN-LINKED ADAPTOR FOR MSL PROTEINS, ISOFORM B"/>
    <property type="match status" value="1"/>
</dbReference>
<evidence type="ECO:0000256" key="4">
    <source>
        <dbReference type="ARBA" id="ARBA00022771"/>
    </source>
</evidence>
<dbReference type="GO" id="GO:0005634">
    <property type="term" value="C:nucleus"/>
    <property type="evidence" value="ECO:0007669"/>
    <property type="project" value="UniProtKB-SubCell"/>
</dbReference>
<reference evidence="10" key="3">
    <citation type="submission" date="2025-09" db="UniProtKB">
        <authorList>
            <consortium name="Ensembl"/>
        </authorList>
    </citation>
    <scope>IDENTIFICATION</scope>
</reference>
<reference evidence="10" key="2">
    <citation type="submission" date="2025-08" db="UniProtKB">
        <authorList>
            <consortium name="Ensembl"/>
        </authorList>
    </citation>
    <scope>IDENTIFICATION</scope>
</reference>
<dbReference type="AlphaFoldDB" id="A0A665T9J0"/>
<accession>A0A665T9J0</accession>
<feature type="compositionally biased region" description="Basic and acidic residues" evidence="8">
    <location>
        <begin position="144"/>
        <end position="155"/>
    </location>
</feature>
<dbReference type="SMART" id="SM00355">
    <property type="entry name" value="ZnF_C2H2"/>
    <property type="match status" value="9"/>
</dbReference>
<dbReference type="PROSITE" id="PS50157">
    <property type="entry name" value="ZINC_FINGER_C2H2_2"/>
    <property type="match status" value="4"/>
</dbReference>
<reference evidence="10" key="1">
    <citation type="submission" date="2021-04" db="EMBL/GenBank/DDBJ databases">
        <authorList>
            <consortium name="Wellcome Sanger Institute Data Sharing"/>
        </authorList>
    </citation>
    <scope>NUCLEOTIDE SEQUENCE [LARGE SCALE GENOMIC DNA]</scope>
</reference>
<evidence type="ECO:0000256" key="1">
    <source>
        <dbReference type="ARBA" id="ARBA00004123"/>
    </source>
</evidence>
<dbReference type="InParanoid" id="A0A665T9J0"/>
<evidence type="ECO:0000256" key="6">
    <source>
        <dbReference type="ARBA" id="ARBA00023242"/>
    </source>
</evidence>
<dbReference type="InterPro" id="IPR013087">
    <property type="entry name" value="Znf_C2H2_type"/>
</dbReference>
<dbReference type="PROSITE" id="PS00028">
    <property type="entry name" value="ZINC_FINGER_C2H2_1"/>
    <property type="match status" value="4"/>
</dbReference>
<name>A0A665T9J0_ECHNA</name>
<feature type="domain" description="C2H2-type" evidence="9">
    <location>
        <begin position="290"/>
        <end position="317"/>
    </location>
</feature>
<dbReference type="GO" id="GO:0000981">
    <property type="term" value="F:DNA-binding transcription factor activity, RNA polymerase II-specific"/>
    <property type="evidence" value="ECO:0007669"/>
    <property type="project" value="TreeGrafter"/>
</dbReference>
<gene>
    <name evidence="10" type="primary">si:dkey-79d12.4</name>
</gene>
<keyword evidence="6" id="KW-0539">Nucleus</keyword>
<evidence type="ECO:0000256" key="8">
    <source>
        <dbReference type="SAM" id="MobiDB-lite"/>
    </source>
</evidence>
<keyword evidence="3" id="KW-0677">Repeat</keyword>
<evidence type="ECO:0000313" key="10">
    <source>
        <dbReference type="Ensembl" id="ENSENLP00000002502.1"/>
    </source>
</evidence>
<evidence type="ECO:0000259" key="9">
    <source>
        <dbReference type="PROSITE" id="PS50157"/>
    </source>
</evidence>
<dbReference type="Pfam" id="PF00096">
    <property type="entry name" value="zf-C2H2"/>
    <property type="match status" value="1"/>
</dbReference>
<feature type="compositionally biased region" description="Low complexity" evidence="8">
    <location>
        <begin position="209"/>
        <end position="224"/>
    </location>
</feature>
<evidence type="ECO:0000313" key="11">
    <source>
        <dbReference type="Proteomes" id="UP000472264"/>
    </source>
</evidence>
<dbReference type="InterPro" id="IPR036236">
    <property type="entry name" value="Znf_C2H2_sf"/>
</dbReference>
<sequence length="583" mass="65861">MSEDSSSDEEWSMSTIRQLHDARTQVKCWECGKKFSNITNLMSHYKSHNIKATCHICKVIFRRLTSLSTHLDNAHSPPLCKKCHQSFSNVWELNKHAEILCTGSVPFKEAPSLISAVIHQSQSTNIFSNELTLQQNTNSISELRHQQRIEMKPETTENSVEYIVGEDDIDIDMESDSGRLDNSTSSETDDEDEALHKPTNMCPDDPESDGASSSADNSSDSSNSLHSKQNPATLANVNSSICAACGRGPFRSMKLHLLHCSGVRVKYQCSLCKSLFLTETELNEHYMPLYSCDICGQVFSHENLYHHHQCPKNSKSPLVFFCSETMPKACNICKSFFTCETTLFNHVTRVHTSVVSTKVCIITNPSALPDKKVSGFCGTAISSPNQVTRFIDQTYAGSQSNPLKSDTDKTRATAASEPASEPVPTIMAMFENDSQDVALMKRMNMGWRAKAPYPCRQCGAILRQPSLIISHRYLHRGHRSHQCQCGRAFKHRLHLLRHCVQHAEAIKYICVSCGETFTGARLLAEHMKGKSQKKSRTRRRKVKRKCKMPFTCDCGQLFFRPSAYIWHQLQNWKKTKQLKKHLK</sequence>
<feature type="compositionally biased region" description="Acidic residues" evidence="8">
    <location>
        <begin position="164"/>
        <end position="175"/>
    </location>
</feature>
<evidence type="ECO:0000256" key="7">
    <source>
        <dbReference type="PROSITE-ProRule" id="PRU00042"/>
    </source>
</evidence>
<feature type="domain" description="C2H2-type" evidence="9">
    <location>
        <begin position="26"/>
        <end position="53"/>
    </location>
</feature>